<gene>
    <name evidence="1" type="ORF">NLG97_g2607</name>
</gene>
<comment type="caution">
    <text evidence="1">The sequence shown here is derived from an EMBL/GenBank/DDBJ whole genome shotgun (WGS) entry which is preliminary data.</text>
</comment>
<dbReference type="Proteomes" id="UP001148737">
    <property type="component" value="Unassembled WGS sequence"/>
</dbReference>
<protein>
    <submittedName>
        <fullName evidence="1">Uncharacterized protein</fullName>
    </submittedName>
</protein>
<keyword evidence="2" id="KW-1185">Reference proteome</keyword>
<organism evidence="1 2">
    <name type="scientific">Lecanicillium saksenae</name>
    <dbReference type="NCBI Taxonomy" id="468837"/>
    <lineage>
        <taxon>Eukaryota</taxon>
        <taxon>Fungi</taxon>
        <taxon>Dikarya</taxon>
        <taxon>Ascomycota</taxon>
        <taxon>Pezizomycotina</taxon>
        <taxon>Sordariomycetes</taxon>
        <taxon>Hypocreomycetidae</taxon>
        <taxon>Hypocreales</taxon>
        <taxon>Cordycipitaceae</taxon>
        <taxon>Lecanicillium</taxon>
    </lineage>
</organism>
<sequence length="317" mass="35339">MTCPTKRAPPDRIDRFITGAAPNMDNLVRRIPLIKRECSPEPPNQINGIGRLIDIEGAFNLRDCGGIHLSPTTATRRGVVFRSGHCAFLTESGKDTLYRLGITAMIDLRSPMEADLIQFWACTKGLAATTRDVLPPMLSLPLDEDFSLHDRFLSYKSEDAMCSQSTATRYFDTVCSDSGRARMRDLLVFIHEHTEDTFLIHCSLGKDRTGVVVALLLALLGASDEQIADDFALSGPGLASVHTLAFLFVEERYPHYDKAKLNEAVARMLMPDRQAMLILLQMLRDKFGSVVRFFRDRCGVDSSLLSSLKASLIVRRN</sequence>
<accession>A0ACC1R0I5</accession>
<proteinExistence type="predicted"/>
<evidence type="ECO:0000313" key="2">
    <source>
        <dbReference type="Proteomes" id="UP001148737"/>
    </source>
</evidence>
<evidence type="ECO:0000313" key="1">
    <source>
        <dbReference type="EMBL" id="KAJ3496505.1"/>
    </source>
</evidence>
<dbReference type="EMBL" id="JANAKD010000184">
    <property type="protein sequence ID" value="KAJ3496505.1"/>
    <property type="molecule type" value="Genomic_DNA"/>
</dbReference>
<name>A0ACC1R0I5_9HYPO</name>
<reference evidence="1" key="1">
    <citation type="submission" date="2022-07" db="EMBL/GenBank/DDBJ databases">
        <title>Genome Sequence of Lecanicillium saksenae.</title>
        <authorList>
            <person name="Buettner E."/>
        </authorList>
    </citation>
    <scope>NUCLEOTIDE SEQUENCE</scope>
    <source>
        <strain evidence="1">VT-O1</strain>
    </source>
</reference>